<dbReference type="HOGENOM" id="CLU_923693_0_0_0"/>
<dbReference type="EMBL" id="CP007028">
    <property type="protein sequence ID" value="AHE96078.1"/>
    <property type="molecule type" value="Genomic_DNA"/>
</dbReference>
<evidence type="ECO:0000313" key="3">
    <source>
        <dbReference type="Proteomes" id="UP000018914"/>
    </source>
</evidence>
<feature type="domain" description="DUF302" evidence="1">
    <location>
        <begin position="59"/>
        <end position="118"/>
    </location>
</feature>
<dbReference type="KEGG" id="trd:THERU_04695"/>
<feature type="domain" description="DUF302" evidence="1">
    <location>
        <begin position="207"/>
        <end position="257"/>
    </location>
</feature>
<keyword evidence="3" id="KW-1185">Reference proteome</keyword>
<dbReference type="AlphaFoldDB" id="W0DGA7"/>
<dbReference type="PANTHER" id="PTHR38342">
    <property type="entry name" value="SLR5037 PROTEIN"/>
    <property type="match status" value="1"/>
</dbReference>
<protein>
    <recommendedName>
        <fullName evidence="1">DUF302 domain-containing protein</fullName>
    </recommendedName>
</protein>
<dbReference type="eggNOG" id="COG3439">
    <property type="taxonomic scope" value="Bacteria"/>
</dbReference>
<organism evidence="3">
    <name type="scientific">Thermocrinis ruber</name>
    <dbReference type="NCBI Taxonomy" id="75906"/>
    <lineage>
        <taxon>Bacteria</taxon>
        <taxon>Pseudomonadati</taxon>
        <taxon>Aquificota</taxon>
        <taxon>Aquificia</taxon>
        <taxon>Aquificales</taxon>
        <taxon>Aquificaceae</taxon>
        <taxon>Thermocrinis</taxon>
    </lineage>
</organism>
<dbReference type="Gene3D" id="3.30.310.70">
    <property type="entry name" value="TT1751-like domain"/>
    <property type="match status" value="2"/>
</dbReference>
<dbReference type="SUPFAM" id="SSF103247">
    <property type="entry name" value="TT1751-like"/>
    <property type="match status" value="2"/>
</dbReference>
<name>W0DGA7_9AQUI</name>
<dbReference type="Proteomes" id="UP000018914">
    <property type="component" value="Chromosome"/>
</dbReference>
<dbReference type="Pfam" id="PF03625">
    <property type="entry name" value="DUF302"/>
    <property type="match status" value="2"/>
</dbReference>
<dbReference type="CDD" id="cd14797">
    <property type="entry name" value="DUF302"/>
    <property type="match status" value="2"/>
</dbReference>
<dbReference type="InterPro" id="IPR035923">
    <property type="entry name" value="TT1751-like_sf"/>
</dbReference>
<proteinExistence type="predicted"/>
<dbReference type="OrthoDB" id="9783833at2"/>
<accession>W0DGA7</accession>
<evidence type="ECO:0000313" key="2">
    <source>
        <dbReference type="EMBL" id="AHE96078.1"/>
    </source>
</evidence>
<dbReference type="STRING" id="75906.THERU_04695"/>
<dbReference type="PANTHER" id="PTHR38342:SF1">
    <property type="entry name" value="SLR5037 PROTEIN"/>
    <property type="match status" value="1"/>
</dbReference>
<dbReference type="RefSeq" id="WP_025306105.1">
    <property type="nucleotide sequence ID" value="NZ_CP007028.1"/>
</dbReference>
<reference evidence="2 3" key="1">
    <citation type="submission" date="2013-12" db="EMBL/GenBank/DDBJ databases">
        <authorList>
            <consortium name="DOE Joint Genome Institute"/>
            <person name="Eisen J."/>
            <person name="Huntemann M."/>
            <person name="Han J."/>
            <person name="Chen A."/>
            <person name="Kyrpides N."/>
            <person name="Mavromatis K."/>
            <person name="Markowitz V."/>
            <person name="Palaniappan K."/>
            <person name="Ivanova N."/>
            <person name="Schaumberg A."/>
            <person name="Pati A."/>
            <person name="Liolios K."/>
            <person name="Nordberg H.P."/>
            <person name="Cantor M.N."/>
            <person name="Hua S.X."/>
            <person name="Woyke T."/>
        </authorList>
    </citation>
    <scope>NUCLEOTIDE SEQUENCE [LARGE SCALE GENOMIC DNA]</scope>
    <source>
        <strain evidence="2 3">DSM 23557</strain>
    </source>
</reference>
<dbReference type="InterPro" id="IPR005180">
    <property type="entry name" value="DUF302"/>
</dbReference>
<evidence type="ECO:0000259" key="1">
    <source>
        <dbReference type="Pfam" id="PF03625"/>
    </source>
</evidence>
<sequence length="294" mass="33437">MAKFLVLFLSLFFFSFGMDPIKVMYLTYPLKERDFKKAVDDVKKRIEEKGIKVIRVLTISDAIRARGSEDFPNYYVIFGCEMPEMKSILLKAPVLSNVVPCSVVVHQSKDGKIYATLINENVFLSKYGNRLNKEERLAVRKTYGQLRAVLSEKSGKKLKAVRVPPPKEELVYEEEVKGLGYDEFKTLFKTSLDGVNMNVLDVIEVSQESPKFSIFLACNLSYGEAILKDIPQFGTLAPCRVYTYEKPNGTVGVGYINIPFLLQTYSKYLKEDKANIFRKADQDIKSAIKEARGE</sequence>
<gene>
    <name evidence="2" type="ORF">THERU_04695</name>
</gene>